<feature type="chain" id="PRO_5009445549" description="Apple domain-containing protein" evidence="2">
    <location>
        <begin position="18"/>
        <end position="623"/>
    </location>
</feature>
<dbReference type="InParanoid" id="A0A1E1K4A7"/>
<comment type="caution">
    <text evidence="3">The sequence shown here is derived from an EMBL/GenBank/DDBJ whole genome shotgun (WGS) entry which is preliminary data.</text>
</comment>
<feature type="compositionally biased region" description="Low complexity" evidence="1">
    <location>
        <begin position="168"/>
        <end position="180"/>
    </location>
</feature>
<dbReference type="Proteomes" id="UP000178129">
    <property type="component" value="Unassembled WGS sequence"/>
</dbReference>
<feature type="compositionally biased region" description="Polar residues" evidence="1">
    <location>
        <begin position="305"/>
        <end position="315"/>
    </location>
</feature>
<evidence type="ECO:0000256" key="2">
    <source>
        <dbReference type="SAM" id="SignalP"/>
    </source>
</evidence>
<name>A0A1E1K4A7_9HELO</name>
<proteinExistence type="predicted"/>
<feature type="region of interest" description="Disordered" evidence="1">
    <location>
        <begin position="153"/>
        <end position="329"/>
    </location>
</feature>
<feature type="compositionally biased region" description="Polar residues" evidence="1">
    <location>
        <begin position="250"/>
        <end position="268"/>
    </location>
</feature>
<feature type="compositionally biased region" description="Low complexity" evidence="1">
    <location>
        <begin position="236"/>
        <end position="249"/>
    </location>
</feature>
<organism evidence="3 4">
    <name type="scientific">Rhynchosporium graminicola</name>
    <dbReference type="NCBI Taxonomy" id="2792576"/>
    <lineage>
        <taxon>Eukaryota</taxon>
        <taxon>Fungi</taxon>
        <taxon>Dikarya</taxon>
        <taxon>Ascomycota</taxon>
        <taxon>Pezizomycotina</taxon>
        <taxon>Leotiomycetes</taxon>
        <taxon>Helotiales</taxon>
        <taxon>Ploettnerulaceae</taxon>
        <taxon>Rhynchosporium</taxon>
    </lineage>
</organism>
<dbReference type="AlphaFoldDB" id="A0A1E1K4A7"/>
<evidence type="ECO:0000313" key="4">
    <source>
        <dbReference type="Proteomes" id="UP000178129"/>
    </source>
</evidence>
<evidence type="ECO:0000256" key="1">
    <source>
        <dbReference type="SAM" id="MobiDB-lite"/>
    </source>
</evidence>
<keyword evidence="4" id="KW-1185">Reference proteome</keyword>
<gene>
    <name evidence="3" type="ORF">RCO7_01259</name>
</gene>
<protein>
    <recommendedName>
        <fullName evidence="5">Apple domain-containing protein</fullName>
    </recommendedName>
</protein>
<reference evidence="4" key="1">
    <citation type="submission" date="2016-03" db="EMBL/GenBank/DDBJ databases">
        <authorList>
            <person name="Ploux O."/>
        </authorList>
    </citation>
    <scope>NUCLEOTIDE SEQUENCE [LARGE SCALE GENOMIC DNA]</scope>
    <source>
        <strain evidence="4">UK7</strain>
    </source>
</reference>
<feature type="compositionally biased region" description="Polar residues" evidence="1">
    <location>
        <begin position="277"/>
        <end position="289"/>
    </location>
</feature>
<evidence type="ECO:0000313" key="3">
    <source>
        <dbReference type="EMBL" id="CZS92938.1"/>
    </source>
</evidence>
<keyword evidence="2" id="KW-0732">Signal</keyword>
<sequence>MNSRTLILAAFLTVGSAVRVPVLRASLAIAGDTCGAVGVITDFDKFIEDRFDNQYTTVSSCALACAGVSGCHSFVVRIAGSRAPFCELHAGSQKQAGFVEGNNGTRTASMYQGFDMACFEFIEVGSAIPSSDVNPTASSSLSVKSSSWATESSSGFETTSFRDPWNASESSSSQSSSSFSDLRPISVTSSPFPTLNPGRATSSPSSSAVSGPAAPIFFELPPPRHRSSTFNHSPALENGSSTSLGNSSTPKNNSTFGNSSTGANTSGHKISLDPLHNNESTYNDESQVKNPELNNTQLGNLGNNSTSVNFSTLKTGSDEARSSGHKVSLGPLRNKMWNWKDNSQVKNPELNTTQAGDVNSPISDNDMGSVSETSVLNSTLSPSSDPKSVTEHILSTITTHTTTTSTISNRSTITSTLSFSKTILNQPARTSMPSGYILQPIYEIFEIHVTNLDQCPPQSIDCKIGDAIEHHIEVGEVACLSDVQGDGGRVCYEIGSSTPELHGIAIPIELESGAGPVELESIAVPIELNSVTVPLSTPSPSREGEREGEGGVHTIERRIDDLRPRLTMSDSASPLEARRFGAIYRSTGFRGSSKSSDGVSSQQTMRTWKLLGLIVVVGTFLWL</sequence>
<feature type="signal peptide" evidence="2">
    <location>
        <begin position="1"/>
        <end position="17"/>
    </location>
</feature>
<evidence type="ECO:0008006" key="5">
    <source>
        <dbReference type="Google" id="ProtNLM"/>
    </source>
</evidence>
<feature type="compositionally biased region" description="Low complexity" evidence="1">
    <location>
        <begin position="293"/>
        <end position="304"/>
    </location>
</feature>
<feature type="compositionally biased region" description="Low complexity" evidence="1">
    <location>
        <begin position="197"/>
        <end position="215"/>
    </location>
</feature>
<dbReference type="EMBL" id="FJUW01000007">
    <property type="protein sequence ID" value="CZS92938.1"/>
    <property type="molecule type" value="Genomic_DNA"/>
</dbReference>
<accession>A0A1E1K4A7</accession>